<evidence type="ECO:0000313" key="1">
    <source>
        <dbReference type="EMBL" id="KXZ72774.1"/>
    </source>
</evidence>
<dbReference type="Proteomes" id="UP000075680">
    <property type="component" value="Unassembled WGS sequence"/>
</dbReference>
<gene>
    <name evidence="1" type="ORF">AVENLUH5627_00942</name>
</gene>
<dbReference type="RefSeq" id="WP_004960448.1">
    <property type="nucleotide sequence ID" value="NZ_JRUE01000081.1"/>
</dbReference>
<accession>A0A150I0P7</accession>
<sequence length="115" mass="12780">MPDIDPNISADIAIRFKEELERKNLKAKPLSKEIGASENTLGAYVRGNVPDQWAYLHNLHKNGVDIRYVLLGIDPDYAGLTSEESLLLKAYRQLSPEGQNALLGLGKAYAKDLEK</sequence>
<dbReference type="AlphaFoldDB" id="A0A150I0P7"/>
<evidence type="ECO:0008006" key="3">
    <source>
        <dbReference type="Google" id="ProtNLM"/>
    </source>
</evidence>
<dbReference type="EMBL" id="JRUE01000081">
    <property type="protein sequence ID" value="KXZ72774.1"/>
    <property type="molecule type" value="Genomic_DNA"/>
</dbReference>
<protein>
    <recommendedName>
        <fullName evidence="3">Transcriptional regulator</fullName>
    </recommendedName>
</protein>
<organism evidence="1 2">
    <name type="scientific">Acinetobacter venetianus</name>
    <dbReference type="NCBI Taxonomy" id="52133"/>
    <lineage>
        <taxon>Bacteria</taxon>
        <taxon>Pseudomonadati</taxon>
        <taxon>Pseudomonadota</taxon>
        <taxon>Gammaproteobacteria</taxon>
        <taxon>Moraxellales</taxon>
        <taxon>Moraxellaceae</taxon>
        <taxon>Acinetobacter</taxon>
    </lineage>
</organism>
<evidence type="ECO:0000313" key="2">
    <source>
        <dbReference type="Proteomes" id="UP000075680"/>
    </source>
</evidence>
<dbReference type="PATRIC" id="fig|52133.18.peg.975"/>
<comment type="caution">
    <text evidence="1">The sequence shown here is derived from an EMBL/GenBank/DDBJ whole genome shotgun (WGS) entry which is preliminary data.</text>
</comment>
<reference evidence="1 2" key="1">
    <citation type="journal article" date="2016" name="Sci. Rep.">
        <title>Genomic and phenotypic characterization of the species Acinetobacter venetianus.</title>
        <authorList>
            <person name="Fondi M."/>
            <person name="Maida I."/>
            <person name="Perrin E."/>
            <person name="Orlandini V."/>
            <person name="La Torre L."/>
            <person name="Bosi E."/>
            <person name="Negroni A."/>
            <person name="Zanaroli G."/>
            <person name="Fava F."/>
            <person name="Decorosi F."/>
            <person name="Giovannetti L."/>
            <person name="Viti C."/>
            <person name="Vaneechoutte M."/>
            <person name="Dijkshoorn L."/>
            <person name="Fani R."/>
        </authorList>
    </citation>
    <scope>NUCLEOTIDE SEQUENCE [LARGE SCALE GENOMIC DNA]</scope>
    <source>
        <strain evidence="1 2">LUH5627</strain>
    </source>
</reference>
<proteinExistence type="predicted"/>
<name>A0A150I0P7_9GAMM</name>